<evidence type="ECO:0000256" key="7">
    <source>
        <dbReference type="ARBA" id="ARBA00023141"/>
    </source>
</evidence>
<evidence type="ECO:0000256" key="8">
    <source>
        <dbReference type="ARBA" id="ARBA00023235"/>
    </source>
</evidence>
<sequence>MPENLTVVRLQKPVIQVAGVVDADEAQMLVGLGIRWLGFPLRLSVHREDLSEAEAARIIGNLPRDVVAVLITYASQWKEVLDLCSFVGARAVQLHGEAPLEDIRRVKAARPDLVVIKSLIVHPGMRPEDLEQTLTGLSPYVDALITDTFDPETGACGATGKTHDWDVSRRIVEMSSKPVILAGGLTPENVAEAVRKVRPFGVDAHTGLEDPSGRKDPRKVAAFVRRARAAFSGP</sequence>
<evidence type="ECO:0000256" key="1">
    <source>
        <dbReference type="ARBA" id="ARBA00001164"/>
    </source>
</evidence>
<evidence type="ECO:0000256" key="5">
    <source>
        <dbReference type="ARBA" id="ARBA00022605"/>
    </source>
</evidence>
<evidence type="ECO:0000313" key="11">
    <source>
        <dbReference type="EMBL" id="HFK97793.1"/>
    </source>
</evidence>
<dbReference type="GO" id="GO:0004640">
    <property type="term" value="F:phosphoribosylanthranilate isomerase activity"/>
    <property type="evidence" value="ECO:0007669"/>
    <property type="project" value="UniProtKB-UniRule"/>
</dbReference>
<organism evidence="11">
    <name type="scientific">Desulfacinum infernum</name>
    <dbReference type="NCBI Taxonomy" id="35837"/>
    <lineage>
        <taxon>Bacteria</taxon>
        <taxon>Pseudomonadati</taxon>
        <taxon>Thermodesulfobacteriota</taxon>
        <taxon>Syntrophobacteria</taxon>
        <taxon>Syntrophobacterales</taxon>
        <taxon>Syntrophobacteraceae</taxon>
        <taxon>Desulfacinum</taxon>
    </lineage>
</organism>
<gene>
    <name evidence="9" type="primary">trpF</name>
    <name evidence="11" type="ORF">ENS06_10800</name>
</gene>
<comment type="catalytic activity">
    <reaction evidence="1 9">
        <text>N-(5-phospho-beta-D-ribosyl)anthranilate = 1-(2-carboxyphenylamino)-1-deoxy-D-ribulose 5-phosphate</text>
        <dbReference type="Rhea" id="RHEA:21540"/>
        <dbReference type="ChEBI" id="CHEBI:18277"/>
        <dbReference type="ChEBI" id="CHEBI:58613"/>
        <dbReference type="EC" id="5.3.1.24"/>
    </reaction>
</comment>
<comment type="pathway">
    <text evidence="2 9">Amino-acid biosynthesis; L-tryptophan biosynthesis; L-tryptophan from chorismate: step 3/5.</text>
</comment>
<reference evidence="11" key="1">
    <citation type="journal article" date="2020" name="mSystems">
        <title>Genome- and Community-Level Interaction Insights into Carbon Utilization and Element Cycling Functions of Hydrothermarchaeota in Hydrothermal Sediment.</title>
        <authorList>
            <person name="Zhou Z."/>
            <person name="Liu Y."/>
            <person name="Xu W."/>
            <person name="Pan J."/>
            <person name="Luo Z.H."/>
            <person name="Li M."/>
        </authorList>
    </citation>
    <scope>NUCLEOTIDE SEQUENCE [LARGE SCALE GENOMIC DNA]</scope>
    <source>
        <strain evidence="11">SpSt-456</strain>
    </source>
</reference>
<protein>
    <recommendedName>
        <fullName evidence="4 9">N-(5'-phosphoribosyl)anthranilate isomerase</fullName>
        <shortName evidence="9">PRAI</shortName>
        <ecNumber evidence="3 9">5.3.1.24</ecNumber>
    </recommendedName>
</protein>
<dbReference type="PANTHER" id="PTHR42894:SF1">
    <property type="entry name" value="N-(5'-PHOSPHORIBOSYL)ANTHRANILATE ISOMERASE"/>
    <property type="match status" value="1"/>
</dbReference>
<dbReference type="AlphaFoldDB" id="A0A832EK69"/>
<evidence type="ECO:0000256" key="3">
    <source>
        <dbReference type="ARBA" id="ARBA00012572"/>
    </source>
</evidence>
<keyword evidence="5 9" id="KW-0028">Amino-acid biosynthesis</keyword>
<dbReference type="Gene3D" id="3.20.20.70">
    <property type="entry name" value="Aldolase class I"/>
    <property type="match status" value="1"/>
</dbReference>
<dbReference type="InterPro" id="IPR001240">
    <property type="entry name" value="PRAI_dom"/>
</dbReference>
<comment type="caution">
    <text evidence="11">The sequence shown here is derived from an EMBL/GenBank/DDBJ whole genome shotgun (WGS) entry which is preliminary data.</text>
</comment>
<dbReference type="PANTHER" id="PTHR42894">
    <property type="entry name" value="N-(5'-PHOSPHORIBOSYL)ANTHRANILATE ISOMERASE"/>
    <property type="match status" value="1"/>
</dbReference>
<keyword evidence="8 9" id="KW-0413">Isomerase</keyword>
<dbReference type="SUPFAM" id="SSF51366">
    <property type="entry name" value="Ribulose-phoshate binding barrel"/>
    <property type="match status" value="1"/>
</dbReference>
<keyword evidence="7 9" id="KW-0057">Aromatic amino acid biosynthesis</keyword>
<evidence type="ECO:0000259" key="10">
    <source>
        <dbReference type="Pfam" id="PF00697"/>
    </source>
</evidence>
<dbReference type="InterPro" id="IPR044643">
    <property type="entry name" value="TrpF_fam"/>
</dbReference>
<dbReference type="EC" id="5.3.1.24" evidence="3 9"/>
<dbReference type="Pfam" id="PF00697">
    <property type="entry name" value="PRAI"/>
    <property type="match status" value="1"/>
</dbReference>
<accession>A0A832EK69</accession>
<evidence type="ECO:0000256" key="9">
    <source>
        <dbReference type="HAMAP-Rule" id="MF_00135"/>
    </source>
</evidence>
<evidence type="ECO:0000256" key="4">
    <source>
        <dbReference type="ARBA" id="ARBA00022272"/>
    </source>
</evidence>
<evidence type="ECO:0000256" key="6">
    <source>
        <dbReference type="ARBA" id="ARBA00022822"/>
    </source>
</evidence>
<keyword evidence="6 9" id="KW-0822">Tryptophan biosynthesis</keyword>
<dbReference type="EMBL" id="DSTK01000034">
    <property type="protein sequence ID" value="HFK97793.1"/>
    <property type="molecule type" value="Genomic_DNA"/>
</dbReference>
<dbReference type="InterPro" id="IPR013785">
    <property type="entry name" value="Aldolase_TIM"/>
</dbReference>
<dbReference type="HAMAP" id="MF_00135">
    <property type="entry name" value="PRAI"/>
    <property type="match status" value="1"/>
</dbReference>
<proteinExistence type="inferred from homology"/>
<dbReference type="UniPathway" id="UPA00035">
    <property type="reaction ID" value="UER00042"/>
</dbReference>
<name>A0A832EK69_9BACT</name>
<evidence type="ECO:0000256" key="2">
    <source>
        <dbReference type="ARBA" id="ARBA00004664"/>
    </source>
</evidence>
<feature type="domain" description="N-(5'phosphoribosyl) anthranilate isomerase (PRAI)" evidence="10">
    <location>
        <begin position="47"/>
        <end position="225"/>
    </location>
</feature>
<comment type="similarity">
    <text evidence="9">Belongs to the TrpF family.</text>
</comment>
<dbReference type="InterPro" id="IPR011060">
    <property type="entry name" value="RibuloseP-bd_barrel"/>
</dbReference>
<dbReference type="GO" id="GO:0000162">
    <property type="term" value="P:L-tryptophan biosynthetic process"/>
    <property type="evidence" value="ECO:0007669"/>
    <property type="project" value="UniProtKB-UniRule"/>
</dbReference>
<dbReference type="CDD" id="cd00405">
    <property type="entry name" value="PRAI"/>
    <property type="match status" value="1"/>
</dbReference>